<gene>
    <name evidence="1" type="ORF">BST99_09655</name>
</gene>
<evidence type="ECO:0000313" key="2">
    <source>
        <dbReference type="Proteomes" id="UP000239366"/>
    </source>
</evidence>
<dbReference type="AlphaFoldDB" id="A0A2S7T8X1"/>
<name>A0A2S7T8X1_9FLAO</name>
<evidence type="ECO:0000313" key="1">
    <source>
        <dbReference type="EMBL" id="PQJ15955.1"/>
    </source>
</evidence>
<organism evidence="1 2">
    <name type="scientific">Aureicoccus marinus</name>
    <dbReference type="NCBI Taxonomy" id="754435"/>
    <lineage>
        <taxon>Bacteria</taxon>
        <taxon>Pseudomonadati</taxon>
        <taxon>Bacteroidota</taxon>
        <taxon>Flavobacteriia</taxon>
        <taxon>Flavobacteriales</taxon>
        <taxon>Flavobacteriaceae</taxon>
        <taxon>Aureicoccus</taxon>
    </lineage>
</organism>
<proteinExistence type="predicted"/>
<protein>
    <submittedName>
        <fullName evidence="1">Uncharacterized protein</fullName>
    </submittedName>
</protein>
<comment type="caution">
    <text evidence="1">The sequence shown here is derived from an EMBL/GenBank/DDBJ whole genome shotgun (WGS) entry which is preliminary data.</text>
</comment>
<keyword evidence="2" id="KW-1185">Reference proteome</keyword>
<accession>A0A2S7T8X1</accession>
<dbReference type="EMBL" id="MQVX01000001">
    <property type="protein sequence ID" value="PQJ15955.1"/>
    <property type="molecule type" value="Genomic_DNA"/>
</dbReference>
<dbReference type="Proteomes" id="UP000239366">
    <property type="component" value="Unassembled WGS sequence"/>
</dbReference>
<reference evidence="2" key="1">
    <citation type="submission" date="2016-11" db="EMBL/GenBank/DDBJ databases">
        <title>Trade-off between light-utilization and light-protection in marine flavobacteria.</title>
        <authorList>
            <person name="Kumagai Y."/>
            <person name="Yoshizawa S."/>
            <person name="Kogure K."/>
        </authorList>
    </citation>
    <scope>NUCLEOTIDE SEQUENCE [LARGE SCALE GENOMIC DNA]</scope>
    <source>
        <strain evidence="2">SG-18</strain>
    </source>
</reference>
<sequence length="94" mass="10850">MVQFNPNNGKSMFKIDSITGDTVLASGLIWDRGFRNKYRLLKNIFNELEPGTVEFVSYDHYGRPEYEKYSHVILYLSISQKTGHTITKNTNSTL</sequence>